<dbReference type="InterPro" id="IPR029058">
    <property type="entry name" value="AB_hydrolase_fold"/>
</dbReference>
<name>A0A165EL30_EXIGL</name>
<comment type="similarity">
    <text evidence="1">Belongs to the peptidase S33 family.</text>
</comment>
<protein>
    <submittedName>
        <fullName evidence="4">Proline-specific peptidase</fullName>
    </submittedName>
</protein>
<dbReference type="Gene3D" id="3.40.50.1820">
    <property type="entry name" value="alpha/beta hydrolase"/>
    <property type="match status" value="1"/>
</dbReference>
<dbReference type="InterPro" id="IPR005945">
    <property type="entry name" value="Pro_imino_pep"/>
</dbReference>
<keyword evidence="5" id="KW-1185">Reference proteome</keyword>
<dbReference type="InterPro" id="IPR050228">
    <property type="entry name" value="Carboxylesterase_BioH"/>
</dbReference>
<dbReference type="AlphaFoldDB" id="A0A165EL30"/>
<evidence type="ECO:0000313" key="4">
    <source>
        <dbReference type="EMBL" id="KZV87187.1"/>
    </source>
</evidence>
<dbReference type="PIRSF" id="PIRSF005539">
    <property type="entry name" value="Pept_S33_TRI_F1"/>
    <property type="match status" value="1"/>
</dbReference>
<evidence type="ECO:0000313" key="5">
    <source>
        <dbReference type="Proteomes" id="UP000077266"/>
    </source>
</evidence>
<gene>
    <name evidence="4" type="ORF">EXIGLDRAFT_680182</name>
</gene>
<dbReference type="PRINTS" id="PR00793">
    <property type="entry name" value="PROAMNOPTASE"/>
</dbReference>
<feature type="domain" description="AB hydrolase-1" evidence="3">
    <location>
        <begin position="42"/>
        <end position="297"/>
    </location>
</feature>
<dbReference type="PANTHER" id="PTHR43194">
    <property type="entry name" value="HYDROLASE ALPHA/BETA FOLD FAMILY"/>
    <property type="match status" value="1"/>
</dbReference>
<sequence>MSSLKATLTRELDIPFDAPGADKPCLTHVKVFGELTAGGKTPLVALHGGPGVSMDYILSLSDLSLPPFSIPVVFYDQIGNGHSTHLPEKRGDASFWTDALFLAELDNVLKYLNIQDDYALWGSSWGGMLAARHALSQPKGLKKLVLASAPSSIARWLASANALRRTLPPDVQAALDAGEESRGYGSKEYQAAMDVFFSSFGCRLKPLPEEVKESGRWVGRDDTVWMTMNGPSEFVNTGTLNEWSIIGELHAITTPTLVTNGAYDEAQDDVVRPFVDEIPGATWVKFENSAHMAHFEERERYMQVIGEFLLK</sequence>
<dbReference type="GO" id="GO:0006508">
    <property type="term" value="P:proteolysis"/>
    <property type="evidence" value="ECO:0007669"/>
    <property type="project" value="InterPro"/>
</dbReference>
<dbReference type="GO" id="GO:0008233">
    <property type="term" value="F:peptidase activity"/>
    <property type="evidence" value="ECO:0007669"/>
    <property type="project" value="InterPro"/>
</dbReference>
<dbReference type="Proteomes" id="UP000077266">
    <property type="component" value="Unassembled WGS sequence"/>
</dbReference>
<dbReference type="InterPro" id="IPR000073">
    <property type="entry name" value="AB_hydrolase_1"/>
</dbReference>
<dbReference type="InterPro" id="IPR002410">
    <property type="entry name" value="Peptidase_S33"/>
</dbReference>
<dbReference type="EMBL" id="KV426133">
    <property type="protein sequence ID" value="KZV87187.1"/>
    <property type="molecule type" value="Genomic_DNA"/>
</dbReference>
<dbReference type="OrthoDB" id="190201at2759"/>
<organism evidence="4 5">
    <name type="scientific">Exidia glandulosa HHB12029</name>
    <dbReference type="NCBI Taxonomy" id="1314781"/>
    <lineage>
        <taxon>Eukaryota</taxon>
        <taxon>Fungi</taxon>
        <taxon>Dikarya</taxon>
        <taxon>Basidiomycota</taxon>
        <taxon>Agaricomycotina</taxon>
        <taxon>Agaricomycetes</taxon>
        <taxon>Auriculariales</taxon>
        <taxon>Exidiaceae</taxon>
        <taxon>Exidia</taxon>
    </lineage>
</organism>
<dbReference type="Pfam" id="PF00561">
    <property type="entry name" value="Abhydrolase_1"/>
    <property type="match status" value="1"/>
</dbReference>
<accession>A0A165EL30</accession>
<reference evidence="4 5" key="1">
    <citation type="journal article" date="2016" name="Mol. Biol. Evol.">
        <title>Comparative Genomics of Early-Diverging Mushroom-Forming Fungi Provides Insights into the Origins of Lignocellulose Decay Capabilities.</title>
        <authorList>
            <person name="Nagy L.G."/>
            <person name="Riley R."/>
            <person name="Tritt A."/>
            <person name="Adam C."/>
            <person name="Daum C."/>
            <person name="Floudas D."/>
            <person name="Sun H."/>
            <person name="Yadav J.S."/>
            <person name="Pangilinan J."/>
            <person name="Larsson K.H."/>
            <person name="Matsuura K."/>
            <person name="Barry K."/>
            <person name="Labutti K."/>
            <person name="Kuo R."/>
            <person name="Ohm R.A."/>
            <person name="Bhattacharya S.S."/>
            <person name="Shirouzu T."/>
            <person name="Yoshinaga Y."/>
            <person name="Martin F.M."/>
            <person name="Grigoriev I.V."/>
            <person name="Hibbett D.S."/>
        </authorList>
    </citation>
    <scope>NUCLEOTIDE SEQUENCE [LARGE SCALE GENOMIC DNA]</scope>
    <source>
        <strain evidence="4 5">HHB12029</strain>
    </source>
</reference>
<dbReference type="PANTHER" id="PTHR43194:SF2">
    <property type="entry name" value="PEROXISOMAL MEMBRANE PROTEIN LPX1"/>
    <property type="match status" value="1"/>
</dbReference>
<evidence type="ECO:0000256" key="2">
    <source>
        <dbReference type="ARBA" id="ARBA00022801"/>
    </source>
</evidence>
<evidence type="ECO:0000259" key="3">
    <source>
        <dbReference type="Pfam" id="PF00561"/>
    </source>
</evidence>
<dbReference type="SUPFAM" id="SSF53474">
    <property type="entry name" value="alpha/beta-Hydrolases"/>
    <property type="match status" value="1"/>
</dbReference>
<dbReference type="STRING" id="1314781.A0A165EL30"/>
<keyword evidence="2" id="KW-0378">Hydrolase</keyword>
<evidence type="ECO:0000256" key="1">
    <source>
        <dbReference type="ARBA" id="ARBA00010088"/>
    </source>
</evidence>
<proteinExistence type="inferred from homology"/>
<dbReference type="InParanoid" id="A0A165EL30"/>
<dbReference type="NCBIfam" id="TIGR01250">
    <property type="entry name" value="pro_imino_pep_2"/>
    <property type="match status" value="1"/>
</dbReference>